<feature type="transmembrane region" description="Helical" evidence="1">
    <location>
        <begin position="14"/>
        <end position="36"/>
    </location>
</feature>
<organism evidence="2 3">
    <name type="scientific">Planktotalea frisia</name>
    <dbReference type="NCBI Taxonomy" id="696762"/>
    <lineage>
        <taxon>Bacteria</taxon>
        <taxon>Pseudomonadati</taxon>
        <taxon>Pseudomonadota</taxon>
        <taxon>Alphaproteobacteria</taxon>
        <taxon>Rhodobacterales</taxon>
        <taxon>Paracoccaceae</taxon>
        <taxon>Planktotalea</taxon>
    </lineage>
</organism>
<dbReference type="Proteomes" id="UP000184514">
    <property type="component" value="Unassembled WGS sequence"/>
</dbReference>
<dbReference type="EMBL" id="MLCB01000115">
    <property type="protein sequence ID" value="OJI94207.1"/>
    <property type="molecule type" value="Genomic_DNA"/>
</dbReference>
<keyword evidence="3" id="KW-1185">Reference proteome</keyword>
<dbReference type="AlphaFoldDB" id="A0A1L9NY70"/>
<proteinExistence type="predicted"/>
<keyword evidence="1" id="KW-0812">Transmembrane</keyword>
<dbReference type="STRING" id="696762.PFRI_15560"/>
<feature type="transmembrane region" description="Helical" evidence="1">
    <location>
        <begin position="117"/>
        <end position="137"/>
    </location>
</feature>
<feature type="transmembrane region" description="Helical" evidence="1">
    <location>
        <begin position="87"/>
        <end position="110"/>
    </location>
</feature>
<protein>
    <submittedName>
        <fullName evidence="2">Uncharacterized protein</fullName>
    </submittedName>
</protein>
<sequence length="140" mass="15371">MDVNNLSTLFEPNYTILTFLMIKTFFYIETIGAFALIRTLIATGPSRLMSFGAFLLALIGVAAKYIPPLAGLTGEMPGRIAAYIVNQGIITSGSGMALPIAVSILFALSWRLRGHRWWALDALHLICALGFFGLWIYTLL</sequence>
<reference evidence="2 3" key="1">
    <citation type="submission" date="2016-10" db="EMBL/GenBank/DDBJ databases">
        <title>Genome sequence of Planktotalea frisia SH6-1.</title>
        <authorList>
            <person name="Poehlein A."/>
            <person name="Bakenhus I."/>
            <person name="Voget S."/>
            <person name="Brinkhoff T."/>
            <person name="Simon M."/>
        </authorList>
    </citation>
    <scope>NUCLEOTIDE SEQUENCE [LARGE SCALE GENOMIC DNA]</scope>
    <source>
        <strain evidence="2 3">SH6-1</strain>
    </source>
</reference>
<evidence type="ECO:0000313" key="3">
    <source>
        <dbReference type="Proteomes" id="UP000184514"/>
    </source>
</evidence>
<gene>
    <name evidence="2" type="ORF">PFRI_15560</name>
</gene>
<feature type="transmembrane region" description="Helical" evidence="1">
    <location>
        <begin position="48"/>
        <end position="67"/>
    </location>
</feature>
<evidence type="ECO:0000313" key="2">
    <source>
        <dbReference type="EMBL" id="OJI94207.1"/>
    </source>
</evidence>
<accession>A0A1L9NY70</accession>
<keyword evidence="1" id="KW-1133">Transmembrane helix</keyword>
<evidence type="ECO:0000256" key="1">
    <source>
        <dbReference type="SAM" id="Phobius"/>
    </source>
</evidence>
<name>A0A1L9NY70_9RHOB</name>
<keyword evidence="1" id="KW-0472">Membrane</keyword>
<comment type="caution">
    <text evidence="2">The sequence shown here is derived from an EMBL/GenBank/DDBJ whole genome shotgun (WGS) entry which is preliminary data.</text>
</comment>